<gene>
    <name evidence="2" type="ORF">OHU35_18565</name>
</gene>
<dbReference type="Proteomes" id="UP001621512">
    <property type="component" value="Chromosome"/>
</dbReference>
<dbReference type="RefSeq" id="WP_229873157.1">
    <property type="nucleotide sequence ID" value="NZ_BMUK01000011.1"/>
</dbReference>
<proteinExistence type="predicted"/>
<dbReference type="EMBL" id="CP108341">
    <property type="protein sequence ID" value="WTW27935.1"/>
    <property type="molecule type" value="Genomic_DNA"/>
</dbReference>
<sequence>MPSNHSHSVLPPVAADPGVLEHPTSDRRSAAEHRLLATLPPPSRDRARLEWQQHAVAMLPLGIDFSAVRIPGRLVLALADSTEPSELDWRPLDVECLGLGSYLGVPRADALECTRARVTYWSVPMASAATLCRPLKVARLIAAARQCLATEREA</sequence>
<reference evidence="2 3" key="1">
    <citation type="submission" date="2022-10" db="EMBL/GenBank/DDBJ databases">
        <title>The complete genomes of actinobacterial strains from the NBC collection.</title>
        <authorList>
            <person name="Joergensen T.S."/>
            <person name="Alvarez Arevalo M."/>
            <person name="Sterndorff E.B."/>
            <person name="Faurdal D."/>
            <person name="Vuksanovic O."/>
            <person name="Mourched A.-S."/>
            <person name="Charusanti P."/>
            <person name="Shaw S."/>
            <person name="Blin K."/>
            <person name="Weber T."/>
        </authorList>
    </citation>
    <scope>NUCLEOTIDE SEQUENCE [LARGE SCALE GENOMIC DNA]</scope>
    <source>
        <strain evidence="2 3">NBC_00017</strain>
    </source>
</reference>
<protein>
    <submittedName>
        <fullName evidence="2">Uncharacterized protein</fullName>
    </submittedName>
</protein>
<organism evidence="2 3">
    <name type="scientific">Streptomyces purpurascens</name>
    <dbReference type="NCBI Taxonomy" id="1924"/>
    <lineage>
        <taxon>Bacteria</taxon>
        <taxon>Bacillati</taxon>
        <taxon>Actinomycetota</taxon>
        <taxon>Actinomycetes</taxon>
        <taxon>Kitasatosporales</taxon>
        <taxon>Streptomycetaceae</taxon>
        <taxon>Streptomyces</taxon>
    </lineage>
</organism>
<evidence type="ECO:0000256" key="1">
    <source>
        <dbReference type="SAM" id="MobiDB-lite"/>
    </source>
</evidence>
<evidence type="ECO:0000313" key="3">
    <source>
        <dbReference type="Proteomes" id="UP001621512"/>
    </source>
</evidence>
<evidence type="ECO:0000313" key="2">
    <source>
        <dbReference type="EMBL" id="WTW27935.1"/>
    </source>
</evidence>
<accession>A0ABZ1MNS1</accession>
<name>A0ABZ1MNS1_STREF</name>
<feature type="region of interest" description="Disordered" evidence="1">
    <location>
        <begin position="1"/>
        <end position="27"/>
    </location>
</feature>
<keyword evidence="3" id="KW-1185">Reference proteome</keyword>